<name>A0A0N5CIM7_STREA</name>
<proteinExistence type="predicted"/>
<dbReference type="Proteomes" id="UP000046392">
    <property type="component" value="Unplaced"/>
</dbReference>
<keyword evidence="1" id="KW-1185">Reference proteome</keyword>
<dbReference type="AlphaFoldDB" id="A0A0N5CIM7"/>
<dbReference type="WBParaSite" id="SPAL_0001768200.1">
    <property type="protein sequence ID" value="SPAL_0001768200.1"/>
    <property type="gene ID" value="SPAL_0001768200"/>
</dbReference>
<organism evidence="1 2">
    <name type="scientific">Strongyloides papillosus</name>
    <name type="common">Intestinal threadworm</name>
    <dbReference type="NCBI Taxonomy" id="174720"/>
    <lineage>
        <taxon>Eukaryota</taxon>
        <taxon>Metazoa</taxon>
        <taxon>Ecdysozoa</taxon>
        <taxon>Nematoda</taxon>
        <taxon>Chromadorea</taxon>
        <taxon>Rhabditida</taxon>
        <taxon>Tylenchina</taxon>
        <taxon>Panagrolaimomorpha</taxon>
        <taxon>Strongyloidoidea</taxon>
        <taxon>Strongyloididae</taxon>
        <taxon>Strongyloides</taxon>
    </lineage>
</organism>
<protein>
    <submittedName>
        <fullName evidence="2">Uncharacterized protein</fullName>
    </submittedName>
</protein>
<reference evidence="2" key="1">
    <citation type="submission" date="2017-02" db="UniProtKB">
        <authorList>
            <consortium name="WormBaseParasite"/>
        </authorList>
    </citation>
    <scope>IDENTIFICATION</scope>
</reference>
<sequence>MTYNGIPANGATVYVDQKNLLGISRSLAKFNCDNRGCFYVKAKGYIFSRYDLLIRIRYSYLDRWWLCQIRASLIFPIKNAKKCTNKDKTADLGNLDLITVPGIEKTCQLKHCSKNKPCRIKTK</sequence>
<evidence type="ECO:0000313" key="2">
    <source>
        <dbReference type="WBParaSite" id="SPAL_0001768200.1"/>
    </source>
</evidence>
<evidence type="ECO:0000313" key="1">
    <source>
        <dbReference type="Proteomes" id="UP000046392"/>
    </source>
</evidence>
<accession>A0A0N5CIM7</accession>